<name>A0A087TSM1_STEMI</name>
<gene>
    <name evidence="2" type="ORF">X975_16904</name>
</gene>
<feature type="compositionally biased region" description="Acidic residues" evidence="1">
    <location>
        <begin position="12"/>
        <end position="28"/>
    </location>
</feature>
<protein>
    <submittedName>
        <fullName evidence="2">Uncharacterized protein</fullName>
    </submittedName>
</protein>
<dbReference type="AlphaFoldDB" id="A0A087TSM1"/>
<keyword evidence="3" id="KW-1185">Reference proteome</keyword>
<dbReference type="EMBL" id="KK116555">
    <property type="protein sequence ID" value="KFM68110.1"/>
    <property type="molecule type" value="Genomic_DNA"/>
</dbReference>
<sequence>MEETTAAHDTNTIEEDYTDNTEIPDDGYDYTNKIEPEEQEEEEDVEEDRFQLLEINNFIGED</sequence>
<evidence type="ECO:0000256" key="1">
    <source>
        <dbReference type="SAM" id="MobiDB-lite"/>
    </source>
</evidence>
<feature type="region of interest" description="Disordered" evidence="1">
    <location>
        <begin position="1"/>
        <end position="47"/>
    </location>
</feature>
<accession>A0A087TSM1</accession>
<evidence type="ECO:0000313" key="2">
    <source>
        <dbReference type="EMBL" id="KFM68110.1"/>
    </source>
</evidence>
<feature type="compositionally biased region" description="Acidic residues" evidence="1">
    <location>
        <begin position="37"/>
        <end position="47"/>
    </location>
</feature>
<feature type="non-terminal residue" evidence="2">
    <location>
        <position position="62"/>
    </location>
</feature>
<evidence type="ECO:0000313" key="3">
    <source>
        <dbReference type="Proteomes" id="UP000054359"/>
    </source>
</evidence>
<reference evidence="2 3" key="1">
    <citation type="submission" date="2013-11" db="EMBL/GenBank/DDBJ databases">
        <title>Genome sequencing of Stegodyphus mimosarum.</title>
        <authorList>
            <person name="Bechsgaard J."/>
        </authorList>
    </citation>
    <scope>NUCLEOTIDE SEQUENCE [LARGE SCALE GENOMIC DNA]</scope>
</reference>
<proteinExistence type="predicted"/>
<organism evidence="2 3">
    <name type="scientific">Stegodyphus mimosarum</name>
    <name type="common">African social velvet spider</name>
    <dbReference type="NCBI Taxonomy" id="407821"/>
    <lineage>
        <taxon>Eukaryota</taxon>
        <taxon>Metazoa</taxon>
        <taxon>Ecdysozoa</taxon>
        <taxon>Arthropoda</taxon>
        <taxon>Chelicerata</taxon>
        <taxon>Arachnida</taxon>
        <taxon>Araneae</taxon>
        <taxon>Araneomorphae</taxon>
        <taxon>Entelegynae</taxon>
        <taxon>Eresoidea</taxon>
        <taxon>Eresidae</taxon>
        <taxon>Stegodyphus</taxon>
    </lineage>
</organism>
<dbReference type="Proteomes" id="UP000054359">
    <property type="component" value="Unassembled WGS sequence"/>
</dbReference>